<accession>A0A1G7XCZ5</accession>
<dbReference type="Proteomes" id="UP000199009">
    <property type="component" value="Chromosome I"/>
</dbReference>
<comment type="similarity">
    <text evidence="1">Belongs to the HyuE racemase family.</text>
</comment>
<protein>
    <submittedName>
        <fullName evidence="2">Allantoin racemase</fullName>
    </submittedName>
</protein>
<dbReference type="RefSeq" id="WP_091488031.1">
    <property type="nucleotide sequence ID" value="NZ_LT629692.1"/>
</dbReference>
<dbReference type="Pfam" id="PF01177">
    <property type="entry name" value="Asp_Glu_race"/>
    <property type="match status" value="1"/>
</dbReference>
<dbReference type="OrthoDB" id="9791723at2"/>
<evidence type="ECO:0000256" key="1">
    <source>
        <dbReference type="ARBA" id="ARBA00038414"/>
    </source>
</evidence>
<gene>
    <name evidence="2" type="ORF">SAMN04489810_1384</name>
</gene>
<name>A0A1G7XCZ5_9MICO</name>
<dbReference type="AlphaFoldDB" id="A0A1G7XCZ5"/>
<dbReference type="InterPro" id="IPR015942">
    <property type="entry name" value="Asp/Glu/hydantoin_racemase"/>
</dbReference>
<organism evidence="2 3">
    <name type="scientific">Microbacterium pygmaeum</name>
    <dbReference type="NCBI Taxonomy" id="370764"/>
    <lineage>
        <taxon>Bacteria</taxon>
        <taxon>Bacillati</taxon>
        <taxon>Actinomycetota</taxon>
        <taxon>Actinomycetes</taxon>
        <taxon>Micrococcales</taxon>
        <taxon>Microbacteriaceae</taxon>
        <taxon>Microbacterium</taxon>
    </lineage>
</organism>
<dbReference type="EMBL" id="LT629692">
    <property type="protein sequence ID" value="SDG82112.1"/>
    <property type="molecule type" value="Genomic_DNA"/>
</dbReference>
<sequence>MTRRILVLSPWGVDYMDKPTAEIAGRHVRSDTELEVRNLGDVAPPLPWPVAGMAGRAVEVARQAEADGFDGIAIGCCADPFLQDIRAAVGIPVSAPSESVIHASRTYGKLTILPRRLSDAYLPLIPTQGNFDFWNGTARKNGLGDGDYTLRAVPVPKHPSPEDLERYTPTDPGLLRDLTIDAMTEALRTSGLEQAKLATAEDGAAALYFACAFWSTGIEGLGLDAAEFGAPVLNPVVAATTYVEQALVAQGK</sequence>
<dbReference type="GO" id="GO:0047661">
    <property type="term" value="F:amino-acid racemase activity"/>
    <property type="evidence" value="ECO:0007669"/>
    <property type="project" value="InterPro"/>
</dbReference>
<dbReference type="InterPro" id="IPR053714">
    <property type="entry name" value="Iso_Racemase_Enz_sf"/>
</dbReference>
<evidence type="ECO:0000313" key="2">
    <source>
        <dbReference type="EMBL" id="SDG82112.1"/>
    </source>
</evidence>
<reference evidence="2 3" key="1">
    <citation type="submission" date="2016-10" db="EMBL/GenBank/DDBJ databases">
        <authorList>
            <person name="de Groot N.N."/>
        </authorList>
    </citation>
    <scope>NUCLEOTIDE SEQUENCE [LARGE SCALE GENOMIC DNA]</scope>
    <source>
        <strain evidence="2 3">DSM 23142</strain>
    </source>
</reference>
<keyword evidence="3" id="KW-1185">Reference proteome</keyword>
<dbReference type="STRING" id="370764.SAMN04489810_1384"/>
<dbReference type="Gene3D" id="3.40.50.12500">
    <property type="match status" value="1"/>
</dbReference>
<proteinExistence type="inferred from homology"/>
<evidence type="ECO:0000313" key="3">
    <source>
        <dbReference type="Proteomes" id="UP000199009"/>
    </source>
</evidence>